<organism evidence="12 13">
    <name type="scientific">Pseudomonas reactans</name>
    <dbReference type="NCBI Taxonomy" id="117680"/>
    <lineage>
        <taxon>Bacteria</taxon>
        <taxon>Pseudomonadati</taxon>
        <taxon>Pseudomonadota</taxon>
        <taxon>Gammaproteobacteria</taxon>
        <taxon>Pseudomonadales</taxon>
        <taxon>Pseudomonadaceae</taxon>
        <taxon>Pseudomonas</taxon>
    </lineage>
</organism>
<feature type="domain" description="Channel forming colicins" evidence="11">
    <location>
        <begin position="165"/>
        <end position="340"/>
    </location>
</feature>
<evidence type="ECO:0000256" key="5">
    <source>
        <dbReference type="ARBA" id="ARBA00022529"/>
    </source>
</evidence>
<evidence type="ECO:0000259" key="11">
    <source>
        <dbReference type="Pfam" id="PF01024"/>
    </source>
</evidence>
<keyword evidence="8" id="KW-0044">Antibiotic</keyword>
<dbReference type="Gene3D" id="1.10.490.30">
    <property type="entry name" value="Colicin"/>
    <property type="match status" value="1"/>
</dbReference>
<protein>
    <recommendedName>
        <fullName evidence="11">Channel forming colicins domain-containing protein</fullName>
    </recommendedName>
</protein>
<keyword evidence="7" id="KW-1133">Transmembrane helix</keyword>
<keyword evidence="13" id="KW-1185">Reference proteome</keyword>
<keyword evidence="5" id="KW-0929">Antimicrobial</keyword>
<comment type="caution">
    <text evidence="12">The sequence shown here is derived from an EMBL/GenBank/DDBJ whole genome shotgun (WGS) entry which is preliminary data.</text>
</comment>
<dbReference type="InterPro" id="IPR000293">
    <property type="entry name" value="Channel_colicin_C"/>
</dbReference>
<keyword evidence="10" id="KW-0472">Membrane</keyword>
<evidence type="ECO:0000256" key="9">
    <source>
        <dbReference type="ARBA" id="ARBA00023048"/>
    </source>
</evidence>
<dbReference type="SUPFAM" id="SSF56837">
    <property type="entry name" value="Colicin"/>
    <property type="match status" value="1"/>
</dbReference>
<dbReference type="Proteomes" id="UP000572863">
    <property type="component" value="Unassembled WGS sequence"/>
</dbReference>
<dbReference type="EMBL" id="JACARY010000026">
    <property type="protein sequence ID" value="NWD95815.1"/>
    <property type="molecule type" value="Genomic_DNA"/>
</dbReference>
<proteinExistence type="inferred from homology"/>
<dbReference type="RefSeq" id="WP_177051734.1">
    <property type="nucleotide sequence ID" value="NZ_JACAQM010000005.1"/>
</dbReference>
<comment type="function">
    <text evidence="1">This colicin is a channel-forming colicin. This class of transmembrane toxins depolarize the cytoplasmic membrane, leading to dissipation of cellular energy.</text>
</comment>
<evidence type="ECO:0000256" key="10">
    <source>
        <dbReference type="ARBA" id="ARBA00023136"/>
    </source>
</evidence>
<evidence type="ECO:0000256" key="1">
    <source>
        <dbReference type="ARBA" id="ARBA00002178"/>
    </source>
</evidence>
<evidence type="ECO:0000256" key="8">
    <source>
        <dbReference type="ARBA" id="ARBA00023022"/>
    </source>
</evidence>
<dbReference type="PRINTS" id="PR00280">
    <property type="entry name" value="CHANLCOLICIN"/>
</dbReference>
<keyword evidence="9" id="KW-0078">Bacteriocin</keyword>
<evidence type="ECO:0000313" key="12">
    <source>
        <dbReference type="EMBL" id="NWD95815.1"/>
    </source>
</evidence>
<comment type="function">
    <text evidence="2">Colicins are polypeptide toxins produced by and active against E.coli and closely related bacteria.</text>
</comment>
<dbReference type="InterPro" id="IPR038283">
    <property type="entry name" value="Channel_colicin_C_sf"/>
</dbReference>
<comment type="subcellular location">
    <subcellularLocation>
        <location evidence="3">Membrane</location>
    </subcellularLocation>
</comment>
<comment type="similarity">
    <text evidence="4">Belongs to the channel forming colicin family.</text>
</comment>
<reference evidence="12 13" key="1">
    <citation type="submission" date="2020-04" db="EMBL/GenBank/DDBJ databases">
        <title>Molecular characterization of pseudomonads from Agaricus bisporus reveal novel blotch 2 pathogens in Western Europe.</title>
        <authorList>
            <person name="Taparia T."/>
            <person name="Krijger M."/>
            <person name="Haynes E."/>
            <person name="Elpinstone J.G."/>
            <person name="Noble R."/>
            <person name="Van Der Wolf J."/>
        </authorList>
    </citation>
    <scope>NUCLEOTIDE SEQUENCE [LARGE SCALE GENOMIC DNA]</scope>
    <source>
        <strain evidence="12 13">P7774</strain>
    </source>
</reference>
<gene>
    <name evidence="12" type="ORF">HX871_15390</name>
</gene>
<evidence type="ECO:0000256" key="4">
    <source>
        <dbReference type="ARBA" id="ARBA00007595"/>
    </source>
</evidence>
<evidence type="ECO:0000256" key="3">
    <source>
        <dbReference type="ARBA" id="ARBA00004370"/>
    </source>
</evidence>
<keyword evidence="6" id="KW-0812">Transmembrane</keyword>
<evidence type="ECO:0000313" key="13">
    <source>
        <dbReference type="Proteomes" id="UP000572863"/>
    </source>
</evidence>
<evidence type="ECO:0000256" key="6">
    <source>
        <dbReference type="ARBA" id="ARBA00022692"/>
    </source>
</evidence>
<sequence>MSEAMEIGPVRITAYKEQTYGSGPVGGGYSDDFGNSAIGRKVAANAKKEVSEKSDKRINGIKTDDRVANLWSEIRSMENVISQTSLDVISLQSVANSFYRRDFFDQPVTKFITEAAARLAYRIAAPETSFDEWQKSLHAAYGVKRLNDVTDVAARYKDKVRTEVVDIEAAIKFTSDFYAEAGVRFGDSASKLASDLADSAQGKKIRSADEAFKAFDKYKNELDKKFSVKDRAAAAKYIDSIDYEAIGKAATKFSKGLGYVGPVIDAKDSIIEFTNSMESGDWKPFFLKLESIALGLAATAFVGIAFGFIATTPMGILAFAFIVAATGAAIDDNFAEKLNKFVSSL</sequence>
<evidence type="ECO:0000256" key="7">
    <source>
        <dbReference type="ARBA" id="ARBA00022989"/>
    </source>
</evidence>
<dbReference type="Pfam" id="PF01024">
    <property type="entry name" value="Colicin"/>
    <property type="match status" value="1"/>
</dbReference>
<name>A0ABX2QVH9_9PSED</name>
<evidence type="ECO:0000256" key="2">
    <source>
        <dbReference type="ARBA" id="ARBA00003197"/>
    </source>
</evidence>
<accession>A0ABX2QVH9</accession>